<proteinExistence type="predicted"/>
<accession>A0A087TA23</accession>
<dbReference type="PANTHER" id="PTHR11239">
    <property type="entry name" value="DNA-DIRECTED RNA POLYMERASE"/>
    <property type="match status" value="1"/>
</dbReference>
<dbReference type="Proteomes" id="UP000054359">
    <property type="component" value="Unassembled WGS sequence"/>
</dbReference>
<organism evidence="4 5">
    <name type="scientific">Stegodyphus mimosarum</name>
    <name type="common">African social velvet spider</name>
    <dbReference type="NCBI Taxonomy" id="407821"/>
    <lineage>
        <taxon>Eukaryota</taxon>
        <taxon>Metazoa</taxon>
        <taxon>Ecdysozoa</taxon>
        <taxon>Arthropoda</taxon>
        <taxon>Chelicerata</taxon>
        <taxon>Arachnida</taxon>
        <taxon>Araneae</taxon>
        <taxon>Araneomorphae</taxon>
        <taxon>Entelegynae</taxon>
        <taxon>Eresoidea</taxon>
        <taxon>Eresidae</taxon>
        <taxon>Stegodyphus</taxon>
    </lineage>
</organism>
<dbReference type="EMBL" id="KK114242">
    <property type="protein sequence ID" value="KFM61962.1"/>
    <property type="molecule type" value="Genomic_DNA"/>
</dbReference>
<evidence type="ECO:0000259" key="3">
    <source>
        <dbReference type="SMART" id="SM00661"/>
    </source>
</evidence>
<keyword evidence="2" id="KW-0863">Zinc-finger</keyword>
<dbReference type="GO" id="GO:0006386">
    <property type="term" value="P:termination of RNA polymerase III transcription"/>
    <property type="evidence" value="ECO:0007669"/>
    <property type="project" value="TreeGrafter"/>
</dbReference>
<feature type="binding site" evidence="1">
    <location>
        <position position="5"/>
    </location>
    <ligand>
        <name>Zn(2+)</name>
        <dbReference type="ChEBI" id="CHEBI:29105"/>
        <label>1</label>
    </ligand>
</feature>
<dbReference type="Gene3D" id="2.20.25.10">
    <property type="match status" value="1"/>
</dbReference>
<dbReference type="STRING" id="407821.A0A087TA23"/>
<sequence length="82" mass="9376">MLMFCPTCANILVAEDLRYCFRFACSTCPYTFNVKRRISSRSYPKLKEIDDVLGGAAAWENVESTEETCPKCGHTKAYFFQT</sequence>
<keyword evidence="5" id="KW-1185">Reference proteome</keyword>
<keyword evidence="4" id="KW-0804">Transcription</keyword>
<feature type="binding site" evidence="1">
    <location>
        <position position="8"/>
    </location>
    <ligand>
        <name>Zn(2+)</name>
        <dbReference type="ChEBI" id="CHEBI:29105"/>
        <label>1</label>
    </ligand>
</feature>
<feature type="non-terminal residue" evidence="4">
    <location>
        <position position="82"/>
    </location>
</feature>
<reference evidence="4 5" key="1">
    <citation type="submission" date="2013-11" db="EMBL/GenBank/DDBJ databases">
        <title>Genome sequencing of Stegodyphus mimosarum.</title>
        <authorList>
            <person name="Bechsgaard J."/>
        </authorList>
    </citation>
    <scope>NUCLEOTIDE SEQUENCE [LARGE SCALE GENOMIC DNA]</scope>
</reference>
<dbReference type="SUPFAM" id="SSF57783">
    <property type="entry name" value="Zinc beta-ribbon"/>
    <property type="match status" value="1"/>
</dbReference>
<gene>
    <name evidence="4" type="ORF">X975_09877</name>
</gene>
<feature type="domain" description="DNA-directed RNA polymerase II subunit RPB9-like zinc ribbon" evidence="3">
    <location>
        <begin position="3"/>
        <end position="53"/>
    </location>
</feature>
<evidence type="ECO:0000313" key="5">
    <source>
        <dbReference type="Proteomes" id="UP000054359"/>
    </source>
</evidence>
<keyword evidence="1" id="KW-0862">Zinc</keyword>
<dbReference type="OMA" id="TISFECI"/>
<feature type="zinc finger region" description="C4-type" evidence="2">
    <location>
        <begin position="5"/>
        <end position="28"/>
    </location>
</feature>
<feature type="binding site" evidence="1">
    <location>
        <position position="25"/>
    </location>
    <ligand>
        <name>Zn(2+)</name>
        <dbReference type="ChEBI" id="CHEBI:29105"/>
        <label>1</label>
    </ligand>
</feature>
<protein>
    <submittedName>
        <fullName evidence="4">DNA-directed RNA polymerase III subunit RPC10</fullName>
    </submittedName>
</protein>
<evidence type="ECO:0000313" key="4">
    <source>
        <dbReference type="EMBL" id="KFM61962.1"/>
    </source>
</evidence>
<dbReference type="InterPro" id="IPR001529">
    <property type="entry name" value="Zn_ribbon_RPB9"/>
</dbReference>
<evidence type="ECO:0000256" key="2">
    <source>
        <dbReference type="PIRSR" id="PIRSR005586-2"/>
    </source>
</evidence>
<dbReference type="AlphaFoldDB" id="A0A087TA23"/>
<dbReference type="GO" id="GO:0008270">
    <property type="term" value="F:zinc ion binding"/>
    <property type="evidence" value="ECO:0007669"/>
    <property type="project" value="UniProtKB-KW"/>
</dbReference>
<feature type="binding site" evidence="1">
    <location>
        <position position="72"/>
    </location>
    <ligand>
        <name>Zn(2+)</name>
        <dbReference type="ChEBI" id="CHEBI:29105"/>
        <label>2</label>
    </ligand>
</feature>
<dbReference type="PANTHER" id="PTHR11239:SF12">
    <property type="entry name" value="DNA-DIRECTED RNA POLYMERASE III SUBUNIT RPC10"/>
    <property type="match status" value="1"/>
</dbReference>
<dbReference type="OrthoDB" id="282152at2759"/>
<dbReference type="GO" id="GO:0003899">
    <property type="term" value="F:DNA-directed RNA polymerase activity"/>
    <property type="evidence" value="ECO:0007669"/>
    <property type="project" value="InterPro"/>
</dbReference>
<dbReference type="SMART" id="SM00661">
    <property type="entry name" value="RPOL9"/>
    <property type="match status" value="1"/>
</dbReference>
<evidence type="ECO:0000256" key="1">
    <source>
        <dbReference type="PIRSR" id="PIRSR005586-1"/>
    </source>
</evidence>
<keyword evidence="4" id="KW-0240">DNA-directed RNA polymerase</keyword>
<feature type="binding site" evidence="1">
    <location>
        <position position="69"/>
    </location>
    <ligand>
        <name>Zn(2+)</name>
        <dbReference type="ChEBI" id="CHEBI:29105"/>
        <label>2</label>
    </ligand>
</feature>
<dbReference type="InterPro" id="IPR012164">
    <property type="entry name" value="Rpa12/Rpb9/Rpc10/TFS"/>
</dbReference>
<dbReference type="PIRSF" id="PIRSF005586">
    <property type="entry name" value="RNApol_RpoM"/>
    <property type="match status" value="1"/>
</dbReference>
<feature type="binding site" evidence="1">
    <location>
        <position position="28"/>
    </location>
    <ligand>
        <name>Zn(2+)</name>
        <dbReference type="ChEBI" id="CHEBI:29105"/>
        <label>1</label>
    </ligand>
</feature>
<keyword evidence="1" id="KW-0479">Metal-binding</keyword>
<name>A0A087TA23_STEMI</name>
<dbReference type="GO" id="GO:0005666">
    <property type="term" value="C:RNA polymerase III complex"/>
    <property type="evidence" value="ECO:0007669"/>
    <property type="project" value="TreeGrafter"/>
</dbReference>